<gene>
    <name evidence="1" type="ORF">E4A48_02765</name>
</gene>
<name>A0A514E9P9_9XANT</name>
<dbReference type="AlphaFoldDB" id="A0A514E9P9"/>
<dbReference type="Proteomes" id="UP000319349">
    <property type="component" value="Chromosome"/>
</dbReference>
<keyword evidence="2" id="KW-1185">Reference proteome</keyword>
<dbReference type="NCBIfam" id="NF041409">
    <property type="entry name" value="XopAV"/>
    <property type="match status" value="1"/>
</dbReference>
<evidence type="ECO:0000313" key="1">
    <source>
        <dbReference type="EMBL" id="QDI02761.1"/>
    </source>
</evidence>
<dbReference type="RefSeq" id="WP_142741858.1">
    <property type="nucleotide sequence ID" value="NZ_CP038228.1"/>
</dbReference>
<protein>
    <submittedName>
        <fullName evidence="1">Uncharacterized protein</fullName>
    </submittedName>
</protein>
<accession>A0A514E9P9</accession>
<proteinExistence type="predicted"/>
<evidence type="ECO:0000313" key="2">
    <source>
        <dbReference type="Proteomes" id="UP000319349"/>
    </source>
</evidence>
<dbReference type="EMBL" id="CP038228">
    <property type="protein sequence ID" value="QDI02761.1"/>
    <property type="molecule type" value="Genomic_DNA"/>
</dbReference>
<organism evidence="1 2">
    <name type="scientific">Xanthomonas cerealis pv. cerealis</name>
    <dbReference type="NCBI Taxonomy" id="152263"/>
    <lineage>
        <taxon>Bacteria</taxon>
        <taxon>Pseudomonadati</taxon>
        <taxon>Pseudomonadota</taxon>
        <taxon>Gammaproteobacteria</taxon>
        <taxon>Lysobacterales</taxon>
        <taxon>Lysobacteraceae</taxon>
        <taxon>Xanthomonas</taxon>
        <taxon>Xanthomonas translucens group</taxon>
        <taxon>Xanthomonas cerealis</taxon>
    </lineage>
</organism>
<reference evidence="1 2" key="1">
    <citation type="submission" date="2019-03" db="EMBL/GenBank/DDBJ databases">
        <title>Tal1 in Xanthomonas translucens pv. cerealis Contributes to Virulence in Bacterial Leaf Streak of Wheat.</title>
        <authorList>
            <person name="Shah S.M.A."/>
            <person name="Haq F."/>
            <person name="Ma W."/>
            <person name="Xu X."/>
            <person name="Wang S."/>
            <person name="Xu Z."/>
            <person name="Zou L."/>
            <person name="Zhu B."/>
            <person name="Chen G."/>
        </authorList>
    </citation>
    <scope>NUCLEOTIDE SEQUENCE [LARGE SCALE GENOMIC DNA]</scope>
    <source>
        <strain evidence="1 2">01</strain>
    </source>
</reference>
<sequence length="235" mass="24658">MHPAALSPVSPRARTGEMDLEMGPAQTARNDVPSPQHAAAQVDARLQGLPQRPVQPAPLREPTMSTGQRIACVAGATAAVVGVSSVPPLVMGAFGFMNEYDHLAKYSGIATLAGIATTGAMKAIERTASYYGRGPTTVEGRAEALGTSEECVHRATQLVTVPDEENNPHPMSDAERLAIAMDLRNMAMLDKSTLDPNLLSCVRNAGTDADKLVEALLQLKRNPPPDSHAAASSSA</sequence>